<dbReference type="Proteomes" id="UP000011761">
    <property type="component" value="Unassembled WGS sequence"/>
</dbReference>
<evidence type="ECO:0000256" key="4">
    <source>
        <dbReference type="ARBA" id="ARBA00022824"/>
    </source>
</evidence>
<protein>
    <recommendedName>
        <fullName evidence="9">Cytochrome b5 heme-binding domain-containing protein</fullName>
    </recommendedName>
</protein>
<evidence type="ECO:0000256" key="8">
    <source>
        <dbReference type="SAM" id="Phobius"/>
    </source>
</evidence>
<evidence type="ECO:0000256" key="6">
    <source>
        <dbReference type="ARBA" id="ARBA00038357"/>
    </source>
</evidence>
<comment type="similarity">
    <text evidence="6">Belongs to the cytochrome b5 family. MAPR subfamily.</text>
</comment>
<dbReference type="PANTHER" id="PTHR10281">
    <property type="entry name" value="MEMBRANE-ASSOCIATED PROGESTERONE RECEPTOR COMPONENT-RELATED"/>
    <property type="match status" value="1"/>
</dbReference>
<feature type="domain" description="Cytochrome b5 heme-binding" evidence="9">
    <location>
        <begin position="80"/>
        <end position="182"/>
    </location>
</feature>
<organism evidence="10 11">
    <name type="scientific">Baudoinia panamericana (strain UAMH 10762)</name>
    <name type="common">Angels' share fungus</name>
    <name type="synonym">Baudoinia compniacensis (strain UAMH 10762)</name>
    <dbReference type="NCBI Taxonomy" id="717646"/>
    <lineage>
        <taxon>Eukaryota</taxon>
        <taxon>Fungi</taxon>
        <taxon>Dikarya</taxon>
        <taxon>Ascomycota</taxon>
        <taxon>Pezizomycotina</taxon>
        <taxon>Dothideomycetes</taxon>
        <taxon>Dothideomycetidae</taxon>
        <taxon>Mycosphaerellales</taxon>
        <taxon>Teratosphaeriaceae</taxon>
        <taxon>Baudoinia</taxon>
    </lineage>
</organism>
<dbReference type="GeneID" id="19113323"/>
<dbReference type="GO" id="GO:0020037">
    <property type="term" value="F:heme binding"/>
    <property type="evidence" value="ECO:0007669"/>
    <property type="project" value="UniProtKB-ARBA"/>
</dbReference>
<dbReference type="HOGENOM" id="CLU_042860_1_1_1"/>
<dbReference type="eggNOG" id="KOG1110">
    <property type="taxonomic scope" value="Eukaryota"/>
</dbReference>
<evidence type="ECO:0000313" key="10">
    <source>
        <dbReference type="EMBL" id="EMC92817.1"/>
    </source>
</evidence>
<evidence type="ECO:0000256" key="5">
    <source>
        <dbReference type="ARBA" id="ARBA00023004"/>
    </source>
</evidence>
<dbReference type="KEGG" id="bcom:BAUCODRAFT_37730"/>
<dbReference type="GO" id="GO:0016020">
    <property type="term" value="C:membrane"/>
    <property type="evidence" value="ECO:0007669"/>
    <property type="project" value="TreeGrafter"/>
</dbReference>
<feature type="region of interest" description="Disordered" evidence="7">
    <location>
        <begin position="1"/>
        <end position="25"/>
    </location>
</feature>
<evidence type="ECO:0000256" key="7">
    <source>
        <dbReference type="SAM" id="MobiDB-lite"/>
    </source>
</evidence>
<dbReference type="Gene3D" id="3.10.120.10">
    <property type="entry name" value="Cytochrome b5-like heme/steroid binding domain"/>
    <property type="match status" value="1"/>
</dbReference>
<dbReference type="SMART" id="SM01117">
    <property type="entry name" value="Cyt-b5"/>
    <property type="match status" value="1"/>
</dbReference>
<dbReference type="InterPro" id="IPR001199">
    <property type="entry name" value="Cyt_B5-like_heme/steroid-bd"/>
</dbReference>
<dbReference type="RefSeq" id="XP_007679815.1">
    <property type="nucleotide sequence ID" value="XM_007681625.1"/>
</dbReference>
<dbReference type="InterPro" id="IPR050577">
    <property type="entry name" value="MAPR/NEUFC/NENF-like"/>
</dbReference>
<evidence type="ECO:0000313" key="11">
    <source>
        <dbReference type="Proteomes" id="UP000011761"/>
    </source>
</evidence>
<gene>
    <name evidence="10" type="ORF">BAUCODRAFT_37730</name>
</gene>
<keyword evidence="4" id="KW-0256">Endoplasmic reticulum</keyword>
<dbReference type="STRING" id="717646.M2LFJ8"/>
<dbReference type="SUPFAM" id="SSF55856">
    <property type="entry name" value="Cytochrome b5-like heme/steroid binding domain"/>
    <property type="match status" value="1"/>
</dbReference>
<accession>M2LFJ8</accession>
<comment type="subcellular location">
    <subcellularLocation>
        <location evidence="1">Endoplasmic reticulum</location>
    </subcellularLocation>
</comment>
<keyword evidence="2" id="KW-0349">Heme</keyword>
<dbReference type="FunFam" id="3.10.120.10:FF:000003">
    <property type="entry name" value="membrane-associated progesterone receptor component 1"/>
    <property type="match status" value="1"/>
</dbReference>
<sequence length="191" mass="20609">MDVDQQTPFDPTMTDSAGAEAPAMNSSQVPPAAQVATIATPINLILFSLFLILAYMRLRPSRPAAVSIPQPPPPTVFKVFTPPKLMPYNGTGSQPVYLAVRGNVFDVTPGRNFYGPGGPYANFAGRDASRGLACGSFDESMLTEDLHGPLDKLEDLGGEEMEALRGWEERFSEKYLVVGKLVPVGHPEAEE</sequence>
<keyword evidence="8" id="KW-0812">Transmembrane</keyword>
<dbReference type="GO" id="GO:0046872">
    <property type="term" value="F:metal ion binding"/>
    <property type="evidence" value="ECO:0007669"/>
    <property type="project" value="UniProtKB-KW"/>
</dbReference>
<keyword evidence="8" id="KW-1133">Transmembrane helix</keyword>
<proteinExistence type="inferred from homology"/>
<dbReference type="AlphaFoldDB" id="M2LFJ8"/>
<feature type="transmembrane region" description="Helical" evidence="8">
    <location>
        <begin position="32"/>
        <end position="55"/>
    </location>
</feature>
<evidence type="ECO:0000256" key="2">
    <source>
        <dbReference type="ARBA" id="ARBA00022617"/>
    </source>
</evidence>
<dbReference type="EMBL" id="KB445561">
    <property type="protein sequence ID" value="EMC92817.1"/>
    <property type="molecule type" value="Genomic_DNA"/>
</dbReference>
<dbReference type="PANTHER" id="PTHR10281:SF72">
    <property type="entry name" value="NEUDESIN"/>
    <property type="match status" value="1"/>
</dbReference>
<keyword evidence="5" id="KW-0408">Iron</keyword>
<keyword evidence="3" id="KW-0479">Metal-binding</keyword>
<dbReference type="Pfam" id="PF00173">
    <property type="entry name" value="Cyt-b5"/>
    <property type="match status" value="1"/>
</dbReference>
<evidence type="ECO:0000256" key="3">
    <source>
        <dbReference type="ARBA" id="ARBA00022723"/>
    </source>
</evidence>
<evidence type="ECO:0000259" key="9">
    <source>
        <dbReference type="SMART" id="SM01117"/>
    </source>
</evidence>
<name>M2LFJ8_BAUPA</name>
<dbReference type="InterPro" id="IPR036400">
    <property type="entry name" value="Cyt_B5-like_heme/steroid_sf"/>
</dbReference>
<keyword evidence="8" id="KW-0472">Membrane</keyword>
<keyword evidence="11" id="KW-1185">Reference proteome</keyword>
<evidence type="ECO:0000256" key="1">
    <source>
        <dbReference type="ARBA" id="ARBA00004240"/>
    </source>
</evidence>
<reference evidence="10 11" key="1">
    <citation type="journal article" date="2012" name="PLoS Pathog.">
        <title>Diverse lifestyles and strategies of plant pathogenesis encoded in the genomes of eighteen Dothideomycetes fungi.</title>
        <authorList>
            <person name="Ohm R.A."/>
            <person name="Feau N."/>
            <person name="Henrissat B."/>
            <person name="Schoch C.L."/>
            <person name="Horwitz B.A."/>
            <person name="Barry K.W."/>
            <person name="Condon B.J."/>
            <person name="Copeland A.C."/>
            <person name="Dhillon B."/>
            <person name="Glaser F."/>
            <person name="Hesse C.N."/>
            <person name="Kosti I."/>
            <person name="LaButti K."/>
            <person name="Lindquist E.A."/>
            <person name="Lucas S."/>
            <person name="Salamov A.A."/>
            <person name="Bradshaw R.E."/>
            <person name="Ciuffetti L."/>
            <person name="Hamelin R.C."/>
            <person name="Kema G.H.J."/>
            <person name="Lawrence C."/>
            <person name="Scott J.A."/>
            <person name="Spatafora J.W."/>
            <person name="Turgeon B.G."/>
            <person name="de Wit P.J.G.M."/>
            <person name="Zhong S."/>
            <person name="Goodwin S.B."/>
            <person name="Grigoriev I.V."/>
        </authorList>
    </citation>
    <scope>NUCLEOTIDE SEQUENCE [LARGE SCALE GENOMIC DNA]</scope>
    <source>
        <strain evidence="10 11">UAMH 10762</strain>
    </source>
</reference>
<feature type="compositionally biased region" description="Polar residues" evidence="7">
    <location>
        <begin position="1"/>
        <end position="15"/>
    </location>
</feature>
<dbReference type="GO" id="GO:0005783">
    <property type="term" value="C:endoplasmic reticulum"/>
    <property type="evidence" value="ECO:0007669"/>
    <property type="project" value="UniProtKB-SubCell"/>
</dbReference>
<dbReference type="OMA" id="ANEWETQ"/>
<dbReference type="OrthoDB" id="547796at2759"/>